<accession>A0ABX2KG14</accession>
<name>A0ABX2KG14_9PROT</name>
<comment type="caution">
    <text evidence="1">The sequence shown here is derived from an EMBL/GenBank/DDBJ whole genome shotgun (WGS) entry which is preliminary data.</text>
</comment>
<reference evidence="1 2" key="1">
    <citation type="submission" date="2019-10" db="EMBL/GenBank/DDBJ databases">
        <title>Genome sequence of Azospirillum melinis.</title>
        <authorList>
            <person name="Ambrosini A."/>
            <person name="Sant'Anna F.H."/>
            <person name="Cassan F.D."/>
            <person name="Souza E.M."/>
            <person name="Passaglia L.M.P."/>
        </authorList>
    </citation>
    <scope>NUCLEOTIDE SEQUENCE [LARGE SCALE GENOMIC DNA]</scope>
    <source>
        <strain evidence="1 2">TMCY0552</strain>
    </source>
</reference>
<sequence>MHSFVHCTCSKDGFSLYQVGQKYPVEADFDTHRKVGCLVVLLPDGPIWLGDTAGMTANDIEAAVAAGAMVMEVSPPNKLVLACQMPFPAV</sequence>
<evidence type="ECO:0000313" key="1">
    <source>
        <dbReference type="EMBL" id="NUB00239.1"/>
    </source>
</evidence>
<evidence type="ECO:0000313" key="2">
    <source>
        <dbReference type="Proteomes" id="UP000605086"/>
    </source>
</evidence>
<dbReference type="EMBL" id="WHOS01000014">
    <property type="protein sequence ID" value="NUB00239.1"/>
    <property type="molecule type" value="Genomic_DNA"/>
</dbReference>
<proteinExistence type="predicted"/>
<dbReference type="Proteomes" id="UP000605086">
    <property type="component" value="Unassembled WGS sequence"/>
</dbReference>
<keyword evidence="2" id="KW-1185">Reference proteome</keyword>
<gene>
    <name evidence="1" type="ORF">GBZ48_13170</name>
</gene>
<protein>
    <submittedName>
        <fullName evidence="1">Uncharacterized protein</fullName>
    </submittedName>
</protein>
<organism evidence="1 2">
    <name type="scientific">Azospirillum melinis</name>
    <dbReference type="NCBI Taxonomy" id="328839"/>
    <lineage>
        <taxon>Bacteria</taxon>
        <taxon>Pseudomonadati</taxon>
        <taxon>Pseudomonadota</taxon>
        <taxon>Alphaproteobacteria</taxon>
        <taxon>Rhodospirillales</taxon>
        <taxon>Azospirillaceae</taxon>
        <taxon>Azospirillum</taxon>
    </lineage>
</organism>
<dbReference type="RefSeq" id="WP_174471476.1">
    <property type="nucleotide sequence ID" value="NZ_JAGINN010000005.1"/>
</dbReference>